<evidence type="ECO:0000259" key="6">
    <source>
        <dbReference type="PROSITE" id="PS50157"/>
    </source>
</evidence>
<feature type="region of interest" description="Disordered" evidence="5">
    <location>
        <begin position="117"/>
        <end position="153"/>
    </location>
</feature>
<dbReference type="PANTHER" id="PTHR23235:SF120">
    <property type="entry name" value="KRUPPEL-LIKE FACTOR 15"/>
    <property type="match status" value="1"/>
</dbReference>
<keyword evidence="1" id="KW-0479">Metal-binding</keyword>
<gene>
    <name evidence="7" type="primary">MPUL0F01860</name>
    <name evidence="7" type="ORF">METSCH_F01860</name>
</gene>
<dbReference type="PROSITE" id="PS50157">
    <property type="entry name" value="ZINC_FINGER_C2H2_2"/>
    <property type="match status" value="3"/>
</dbReference>
<dbReference type="InterPro" id="IPR036236">
    <property type="entry name" value="Znf_C2H2_sf"/>
</dbReference>
<feature type="compositionally biased region" description="Polar residues" evidence="5">
    <location>
        <begin position="117"/>
        <end position="141"/>
    </location>
</feature>
<evidence type="ECO:0000256" key="4">
    <source>
        <dbReference type="PROSITE-ProRule" id="PRU00042"/>
    </source>
</evidence>
<organism evidence="7 8">
    <name type="scientific">Metschnikowia aff. pulcherrima</name>
    <dbReference type="NCBI Taxonomy" id="2163413"/>
    <lineage>
        <taxon>Eukaryota</taxon>
        <taxon>Fungi</taxon>
        <taxon>Dikarya</taxon>
        <taxon>Ascomycota</taxon>
        <taxon>Saccharomycotina</taxon>
        <taxon>Pichiomycetes</taxon>
        <taxon>Metschnikowiaceae</taxon>
        <taxon>Metschnikowia</taxon>
    </lineage>
</organism>
<dbReference type="PROSITE" id="PS00028">
    <property type="entry name" value="ZINC_FINGER_C2H2_1"/>
    <property type="match status" value="2"/>
</dbReference>
<feature type="domain" description="C2H2-type" evidence="6">
    <location>
        <begin position="234"/>
        <end position="261"/>
    </location>
</feature>
<dbReference type="PANTHER" id="PTHR23235">
    <property type="entry name" value="KRUEPPEL-LIKE TRANSCRIPTION FACTOR"/>
    <property type="match status" value="1"/>
</dbReference>
<reference evidence="8" key="1">
    <citation type="submission" date="2019-03" db="EMBL/GenBank/DDBJ databases">
        <title>Snf2 controls pulcherriminic acid biosynthesis and connects pigmentation and antifungal activity of the yeast Metschnikowia pulcherrima.</title>
        <authorList>
            <person name="Gore-Lloyd D."/>
            <person name="Sumann I."/>
            <person name="Brachmann A.O."/>
            <person name="Schneeberger K."/>
            <person name="Ortiz-Merino R.A."/>
            <person name="Moreno-Beltran M."/>
            <person name="Schlaefli M."/>
            <person name="Kirner P."/>
            <person name="Santos Kron A."/>
            <person name="Wolfe K.H."/>
            <person name="Piel J."/>
            <person name="Ahrens C.H."/>
            <person name="Henk D."/>
            <person name="Freimoser F.M."/>
        </authorList>
    </citation>
    <scope>NUCLEOTIDE SEQUENCE [LARGE SCALE GENOMIC DNA]</scope>
    <source>
        <strain evidence="8">APC 1.2</strain>
    </source>
</reference>
<feature type="compositionally biased region" description="Polar residues" evidence="5">
    <location>
        <begin position="169"/>
        <end position="188"/>
    </location>
</feature>
<dbReference type="SMART" id="SM00355">
    <property type="entry name" value="ZnF_C2H2"/>
    <property type="match status" value="2"/>
</dbReference>
<accession>A0A4P6XSQ1</accession>
<name>A0A4P6XSQ1_9ASCO</name>
<protein>
    <submittedName>
        <fullName evidence="7">Zinc finger domain-containing protein, C2H2 type</fullName>
    </submittedName>
</protein>
<proteinExistence type="predicted"/>
<keyword evidence="2 4" id="KW-0863">Zinc-finger</keyword>
<dbReference type="GO" id="GO:0008270">
    <property type="term" value="F:zinc ion binding"/>
    <property type="evidence" value="ECO:0007669"/>
    <property type="project" value="UniProtKB-KW"/>
</dbReference>
<evidence type="ECO:0000256" key="3">
    <source>
        <dbReference type="ARBA" id="ARBA00022833"/>
    </source>
</evidence>
<dbReference type="Gene3D" id="3.30.160.60">
    <property type="entry name" value="Classic Zinc Finger"/>
    <property type="match status" value="3"/>
</dbReference>
<dbReference type="GO" id="GO:0000978">
    <property type="term" value="F:RNA polymerase II cis-regulatory region sequence-specific DNA binding"/>
    <property type="evidence" value="ECO:0007669"/>
    <property type="project" value="TreeGrafter"/>
</dbReference>
<sequence>MSRTFQQVSDIPYQNPVSYYYPGNYQQVPPRMPVVDFHYNSDLSYPQGPGVPANWPLYPRQSPLQKDEMVSPLLNNMKFQYPTQPQMPTQMPMQQNLLQYSAVPYMVQNSTLGMQVPRSTENASSTNSQIEPLTDSQSDQQMIPPRSGTALMPNLPTLTKVALLDPASSHASSGNSTPETSSRTGSSTKLHKLGKSHLSGHTDGSNNCKVCGKVFQKPYNLKSHMKTHSTERPYKCQFCPKTFARSHDRKRHENLHGGQKNFKCEGYLRNGITKWGCGKQFARSDALARHFRTETGYLCIKQFMEEEKEREAGDEGRAELVYPHQQLHSSQQLFPQHYPLMPQQMLQQMLQQMPQQIPQQQHYQSNSSARAYDPLSYMPPPQILLPPLLRH</sequence>
<dbReference type="Proteomes" id="UP000292447">
    <property type="component" value="Chromosome VI"/>
</dbReference>
<keyword evidence="3" id="KW-0862">Zinc</keyword>
<feature type="domain" description="C2H2-type" evidence="6">
    <location>
        <begin position="206"/>
        <end position="233"/>
    </location>
</feature>
<dbReference type="Pfam" id="PF13912">
    <property type="entry name" value="zf-C2H2_6"/>
    <property type="match status" value="1"/>
</dbReference>
<feature type="region of interest" description="Disordered" evidence="5">
    <location>
        <begin position="167"/>
        <end position="202"/>
    </location>
</feature>
<feature type="domain" description="C2H2-type" evidence="6">
    <location>
        <begin position="262"/>
        <end position="296"/>
    </location>
</feature>
<dbReference type="STRING" id="2163413.A0A4P6XSQ1"/>
<dbReference type="SUPFAM" id="SSF57667">
    <property type="entry name" value="beta-beta-alpha zinc fingers"/>
    <property type="match status" value="2"/>
</dbReference>
<dbReference type="EMBL" id="CP034461">
    <property type="protein sequence ID" value="QBM90602.1"/>
    <property type="molecule type" value="Genomic_DNA"/>
</dbReference>
<keyword evidence="8" id="KW-1185">Reference proteome</keyword>
<evidence type="ECO:0000313" key="7">
    <source>
        <dbReference type="EMBL" id="QBM90602.1"/>
    </source>
</evidence>
<evidence type="ECO:0000256" key="2">
    <source>
        <dbReference type="ARBA" id="ARBA00022771"/>
    </source>
</evidence>
<evidence type="ECO:0000256" key="1">
    <source>
        <dbReference type="ARBA" id="ARBA00022723"/>
    </source>
</evidence>
<evidence type="ECO:0000313" key="8">
    <source>
        <dbReference type="Proteomes" id="UP000292447"/>
    </source>
</evidence>
<dbReference type="AlphaFoldDB" id="A0A4P6XSQ1"/>
<feature type="compositionally biased region" description="Low complexity" evidence="5">
    <location>
        <begin position="354"/>
        <end position="364"/>
    </location>
</feature>
<dbReference type="GO" id="GO:0000981">
    <property type="term" value="F:DNA-binding transcription factor activity, RNA polymerase II-specific"/>
    <property type="evidence" value="ECO:0007669"/>
    <property type="project" value="TreeGrafter"/>
</dbReference>
<feature type="region of interest" description="Disordered" evidence="5">
    <location>
        <begin position="354"/>
        <end position="378"/>
    </location>
</feature>
<dbReference type="InterPro" id="IPR013087">
    <property type="entry name" value="Znf_C2H2_type"/>
</dbReference>
<evidence type="ECO:0000256" key="5">
    <source>
        <dbReference type="SAM" id="MobiDB-lite"/>
    </source>
</evidence>
<dbReference type="Pfam" id="PF00096">
    <property type="entry name" value="zf-C2H2"/>
    <property type="match status" value="1"/>
</dbReference>